<sequence length="104" mass="11831">MENEEEDEEEKMNKFFALLRSTREMRDRMMGRVGKSPEAKGKKGEGEKPSFQPEDFMEGANHYHQSKGTQPNPLPGSSKREDEAKQEDKREGSGNDGLDLKLSL</sequence>
<evidence type="ECO:0000313" key="2">
    <source>
        <dbReference type="Proteomes" id="UP000828048"/>
    </source>
</evidence>
<organism evidence="1 2">
    <name type="scientific">Vaccinium darrowii</name>
    <dbReference type="NCBI Taxonomy" id="229202"/>
    <lineage>
        <taxon>Eukaryota</taxon>
        <taxon>Viridiplantae</taxon>
        <taxon>Streptophyta</taxon>
        <taxon>Embryophyta</taxon>
        <taxon>Tracheophyta</taxon>
        <taxon>Spermatophyta</taxon>
        <taxon>Magnoliopsida</taxon>
        <taxon>eudicotyledons</taxon>
        <taxon>Gunneridae</taxon>
        <taxon>Pentapetalae</taxon>
        <taxon>asterids</taxon>
        <taxon>Ericales</taxon>
        <taxon>Ericaceae</taxon>
        <taxon>Vaccinioideae</taxon>
        <taxon>Vaccinieae</taxon>
        <taxon>Vaccinium</taxon>
    </lineage>
</organism>
<evidence type="ECO:0000313" key="1">
    <source>
        <dbReference type="EMBL" id="KAH7834979.1"/>
    </source>
</evidence>
<gene>
    <name evidence="1" type="ORF">Vadar_021691</name>
</gene>
<name>A0ACB7X2U4_9ERIC</name>
<proteinExistence type="predicted"/>
<comment type="caution">
    <text evidence="1">The sequence shown here is derived from an EMBL/GenBank/DDBJ whole genome shotgun (WGS) entry which is preliminary data.</text>
</comment>
<keyword evidence="2" id="KW-1185">Reference proteome</keyword>
<protein>
    <submittedName>
        <fullName evidence="1">Uncharacterized protein</fullName>
    </submittedName>
</protein>
<dbReference type="Proteomes" id="UP000828048">
    <property type="component" value="Chromosome 2"/>
</dbReference>
<accession>A0ACB7X2U4</accession>
<dbReference type="EMBL" id="CM037152">
    <property type="protein sequence ID" value="KAH7834979.1"/>
    <property type="molecule type" value="Genomic_DNA"/>
</dbReference>
<reference evidence="1 2" key="1">
    <citation type="journal article" date="2021" name="Hortic Res">
        <title>High-quality reference genome and annotation aids understanding of berry development for evergreen blueberry (Vaccinium darrowii).</title>
        <authorList>
            <person name="Yu J."/>
            <person name="Hulse-Kemp A.M."/>
            <person name="Babiker E."/>
            <person name="Staton M."/>
        </authorList>
    </citation>
    <scope>NUCLEOTIDE SEQUENCE [LARGE SCALE GENOMIC DNA]</scope>
    <source>
        <strain evidence="2">cv. NJ 8807/NJ 8810</strain>
        <tissue evidence="1">Young leaf</tissue>
    </source>
</reference>